<accession>A0A537KQR0</accession>
<evidence type="ECO:0000313" key="1">
    <source>
        <dbReference type="EMBL" id="TMI98084.1"/>
    </source>
</evidence>
<feature type="non-terminal residue" evidence="1">
    <location>
        <position position="130"/>
    </location>
</feature>
<dbReference type="Pfam" id="PF04392">
    <property type="entry name" value="ABC_sub_bind"/>
    <property type="match status" value="1"/>
</dbReference>
<dbReference type="AlphaFoldDB" id="A0A537KQR0"/>
<reference evidence="1 2" key="1">
    <citation type="journal article" date="2019" name="Nat. Microbiol.">
        <title>Mediterranean grassland soil C-N compound turnover is dependent on rainfall and depth, and is mediated by genomically divergent microorganisms.</title>
        <authorList>
            <person name="Diamond S."/>
            <person name="Andeer P.F."/>
            <person name="Li Z."/>
            <person name="Crits-Christoph A."/>
            <person name="Burstein D."/>
            <person name="Anantharaman K."/>
            <person name="Lane K.R."/>
            <person name="Thomas B.C."/>
            <person name="Pan C."/>
            <person name="Northen T.R."/>
            <person name="Banfield J.F."/>
        </authorList>
    </citation>
    <scope>NUCLEOTIDE SEQUENCE [LARGE SCALE GENOMIC DNA]</scope>
    <source>
        <strain evidence="1">NP_4</strain>
    </source>
</reference>
<dbReference type="Proteomes" id="UP000319353">
    <property type="component" value="Unassembled WGS sequence"/>
</dbReference>
<dbReference type="PANTHER" id="PTHR35271:SF1">
    <property type="entry name" value="ABC TRANSPORTER, SUBSTRATE-BINDING LIPOPROTEIN"/>
    <property type="match status" value="1"/>
</dbReference>
<protein>
    <submittedName>
        <fullName evidence="1">ABC transporter substrate-binding protein</fullName>
    </submittedName>
</protein>
<dbReference type="InterPro" id="IPR007487">
    <property type="entry name" value="ABC_transpt-TYRBP-like"/>
</dbReference>
<organism evidence="1 2">
    <name type="scientific">Candidatus Segetimicrobium genomatis</name>
    <dbReference type="NCBI Taxonomy" id="2569760"/>
    <lineage>
        <taxon>Bacteria</taxon>
        <taxon>Bacillati</taxon>
        <taxon>Candidatus Sysuimicrobiota</taxon>
        <taxon>Candidatus Sysuimicrobiia</taxon>
        <taxon>Candidatus Sysuimicrobiales</taxon>
        <taxon>Candidatus Segetimicrobiaceae</taxon>
        <taxon>Candidatus Segetimicrobium</taxon>
    </lineage>
</organism>
<name>A0A537KQR0_9BACT</name>
<dbReference type="PANTHER" id="PTHR35271">
    <property type="entry name" value="ABC TRANSPORTER, SUBSTRATE-BINDING LIPOPROTEIN-RELATED"/>
    <property type="match status" value="1"/>
</dbReference>
<sequence>MRRIGLAVTVILAISLILAPLTGEAQQARRTVRIGYLVSGPFIPQGPFMRAFVSAMRDLGYVEGDNFVIEPRSADNKPERLPALAAELVRLNVDLIITVGDGELRAAKQATSTIPIVMAPSGDPVGAGYI</sequence>
<gene>
    <name evidence="1" type="ORF">E6H01_12790</name>
</gene>
<proteinExistence type="predicted"/>
<evidence type="ECO:0000313" key="2">
    <source>
        <dbReference type="Proteomes" id="UP000319353"/>
    </source>
</evidence>
<dbReference type="Gene3D" id="3.40.50.2300">
    <property type="match status" value="1"/>
</dbReference>
<comment type="caution">
    <text evidence="1">The sequence shown here is derived from an EMBL/GenBank/DDBJ whole genome shotgun (WGS) entry which is preliminary data.</text>
</comment>
<dbReference type="EMBL" id="VBAL01000187">
    <property type="protein sequence ID" value="TMI98084.1"/>
    <property type="molecule type" value="Genomic_DNA"/>
</dbReference>